<dbReference type="GO" id="GO:0000156">
    <property type="term" value="F:phosphorelay response regulator activity"/>
    <property type="evidence" value="ECO:0007669"/>
    <property type="project" value="InterPro"/>
</dbReference>
<name>A0A6L3ZHT6_9FLAO</name>
<keyword evidence="1" id="KW-0812">Transmembrane</keyword>
<dbReference type="PANTHER" id="PTHR37299">
    <property type="entry name" value="TRANSCRIPTIONAL REGULATOR-RELATED"/>
    <property type="match status" value="1"/>
</dbReference>
<comment type="caution">
    <text evidence="3">The sequence shown here is derived from an EMBL/GenBank/DDBJ whole genome shotgun (WGS) entry which is preliminary data.</text>
</comment>
<gene>
    <name evidence="3" type="ORF">F8C82_03100</name>
</gene>
<keyword evidence="4" id="KW-1185">Reference proteome</keyword>
<dbReference type="Proteomes" id="UP000484164">
    <property type="component" value="Unassembled WGS sequence"/>
</dbReference>
<evidence type="ECO:0000256" key="1">
    <source>
        <dbReference type="SAM" id="Phobius"/>
    </source>
</evidence>
<dbReference type="Pfam" id="PF04397">
    <property type="entry name" value="LytTR"/>
    <property type="match status" value="1"/>
</dbReference>
<evidence type="ECO:0000313" key="4">
    <source>
        <dbReference type="Proteomes" id="UP000484164"/>
    </source>
</evidence>
<accession>A0A6L3ZHT6</accession>
<dbReference type="SMART" id="SM00850">
    <property type="entry name" value="LytTR"/>
    <property type="match status" value="1"/>
</dbReference>
<dbReference type="AlphaFoldDB" id="A0A6L3ZHT6"/>
<proteinExistence type="predicted"/>
<feature type="transmembrane region" description="Helical" evidence="1">
    <location>
        <begin position="68"/>
        <end position="95"/>
    </location>
</feature>
<dbReference type="GO" id="GO:0003677">
    <property type="term" value="F:DNA binding"/>
    <property type="evidence" value="ECO:0007669"/>
    <property type="project" value="InterPro"/>
</dbReference>
<dbReference type="OrthoDB" id="9781059at2"/>
<evidence type="ECO:0000259" key="2">
    <source>
        <dbReference type="PROSITE" id="PS50930"/>
    </source>
</evidence>
<reference evidence="3 4" key="1">
    <citation type="submission" date="2019-10" db="EMBL/GenBank/DDBJ databases">
        <title>Genome sequence of Phaeocystidibacter marisrubri JCM30614 (type strain).</title>
        <authorList>
            <person name="Bowman J.P."/>
        </authorList>
    </citation>
    <scope>NUCLEOTIDE SEQUENCE [LARGE SCALE GENOMIC DNA]</scope>
    <source>
        <strain evidence="3 4">JCM 30614</strain>
    </source>
</reference>
<feature type="domain" description="HTH LytTR-type" evidence="2">
    <location>
        <begin position="154"/>
        <end position="254"/>
    </location>
</feature>
<feature type="transmembrane region" description="Helical" evidence="1">
    <location>
        <begin position="9"/>
        <end position="27"/>
    </location>
</feature>
<sequence>MKNRTVLHLVYWAVITLFLTLFFGSSWKSYTLAFYFSSFLLPIVIGTTYFFNGYLVPKYLFKGQYGRFALYFIYMLIISLYLEMLVSLGSFVLLADFNTSEINLKGISIFILGATLYLIVFATSFIRLVIQYKRVEVQVASLASEAERNHQPHIVIRADRKNHPVPFDQILYIESLNDYVKVVTLERELITRQRISTLLESLPTQFIRIHRSFLVNLNAVDSFSTTEVIVNGIQLPISRTYKGDALECLRERMD</sequence>
<protein>
    <submittedName>
        <fullName evidence="3">LytTR family transcriptional regulator</fullName>
    </submittedName>
</protein>
<dbReference type="InterPro" id="IPR007492">
    <property type="entry name" value="LytTR_DNA-bd_dom"/>
</dbReference>
<dbReference type="Gene3D" id="2.40.50.1020">
    <property type="entry name" value="LytTr DNA-binding domain"/>
    <property type="match status" value="1"/>
</dbReference>
<keyword evidence="1" id="KW-1133">Transmembrane helix</keyword>
<dbReference type="RefSeq" id="WP_151691968.1">
    <property type="nucleotide sequence ID" value="NZ_BMGX01000002.1"/>
</dbReference>
<evidence type="ECO:0000313" key="3">
    <source>
        <dbReference type="EMBL" id="KAB2817397.1"/>
    </source>
</evidence>
<keyword evidence="1" id="KW-0472">Membrane</keyword>
<organism evidence="3 4">
    <name type="scientific">Phaeocystidibacter marisrubri</name>
    <dbReference type="NCBI Taxonomy" id="1577780"/>
    <lineage>
        <taxon>Bacteria</taxon>
        <taxon>Pseudomonadati</taxon>
        <taxon>Bacteroidota</taxon>
        <taxon>Flavobacteriia</taxon>
        <taxon>Flavobacteriales</taxon>
        <taxon>Phaeocystidibacteraceae</taxon>
        <taxon>Phaeocystidibacter</taxon>
    </lineage>
</organism>
<dbReference type="PROSITE" id="PS50930">
    <property type="entry name" value="HTH_LYTTR"/>
    <property type="match status" value="1"/>
</dbReference>
<feature type="transmembrane region" description="Helical" evidence="1">
    <location>
        <begin position="33"/>
        <end position="56"/>
    </location>
</feature>
<dbReference type="EMBL" id="WBVQ01000001">
    <property type="protein sequence ID" value="KAB2817397.1"/>
    <property type="molecule type" value="Genomic_DNA"/>
</dbReference>
<dbReference type="PANTHER" id="PTHR37299:SF1">
    <property type="entry name" value="STAGE 0 SPORULATION PROTEIN A HOMOLOG"/>
    <property type="match status" value="1"/>
</dbReference>
<feature type="transmembrane region" description="Helical" evidence="1">
    <location>
        <begin position="107"/>
        <end position="130"/>
    </location>
</feature>
<dbReference type="InterPro" id="IPR046947">
    <property type="entry name" value="LytR-like"/>
</dbReference>